<dbReference type="Proteomes" id="UP000571017">
    <property type="component" value="Unassembled WGS sequence"/>
</dbReference>
<dbReference type="RefSeq" id="WP_181473178.1">
    <property type="nucleotide sequence ID" value="NZ_JACEFG010000003.1"/>
</dbReference>
<dbReference type="AlphaFoldDB" id="A0A838CW45"/>
<protein>
    <submittedName>
        <fullName evidence="1">Uncharacterized protein</fullName>
    </submittedName>
</protein>
<name>A0A838CW45_9BACI</name>
<comment type="caution">
    <text evidence="1">The sequence shown here is derived from an EMBL/GenBank/DDBJ whole genome shotgun (WGS) entry which is preliminary data.</text>
</comment>
<accession>A0A838CW45</accession>
<proteinExistence type="predicted"/>
<evidence type="ECO:0000313" key="1">
    <source>
        <dbReference type="EMBL" id="MBA2176143.1"/>
    </source>
</evidence>
<organism evidence="1 2">
    <name type="scientific">Halobacillus locisalis</name>
    <dbReference type="NCBI Taxonomy" id="220753"/>
    <lineage>
        <taxon>Bacteria</taxon>
        <taxon>Bacillati</taxon>
        <taxon>Bacillota</taxon>
        <taxon>Bacilli</taxon>
        <taxon>Bacillales</taxon>
        <taxon>Bacillaceae</taxon>
        <taxon>Halobacillus</taxon>
    </lineage>
</organism>
<reference evidence="1 2" key="1">
    <citation type="journal article" date="2004" name="Extremophiles">
        <title>Halobacillus locisalis sp. nov., a halophilic bacterium isolated from a marine solar saltern of the Yellow Sea in Korea.</title>
        <authorList>
            <person name="Yoon J.H."/>
            <person name="Kang K.H."/>
            <person name="Oh T.K."/>
            <person name="Park Y.H."/>
        </authorList>
    </citation>
    <scope>NUCLEOTIDE SEQUENCE [LARGE SCALE GENOMIC DNA]</scope>
    <source>
        <strain evidence="1 2">KCTC 3788</strain>
    </source>
</reference>
<gene>
    <name evidence="1" type="ORF">H0266_14700</name>
</gene>
<evidence type="ECO:0000313" key="2">
    <source>
        <dbReference type="Proteomes" id="UP000571017"/>
    </source>
</evidence>
<sequence>MLNRFYKYLSNRLIEFLDYQDIEGGERYYLQFDERSEVKHFYDQLKEMERSEEFVYQHEQGNPYHTISLKIGDVKLVVAATIGDVTPDFLVTLRNEVGEQRGQWKNTALLSICHETLDSIRGGSSDLQREGMPFHVKSLTTHLKKELEDSGTLSSSEKEVLRYHLDKKLDDVILQPSLWDYVEVLSLLDKGEIEQEDFKTLGLFPDNQIGKDSTLPVNEIRKRLDDNAVLFDRVQRVHEYGNEETELEKIFDENIAGKLKKDGWEETEFKPVKDSYDQNKTKILSYKSTETKKLNKHVNYWEKPSGETKAGQRKRHIIIFANHGEAFVDMTFEFDDYLSKSYVYNRNKDSHVNAVASGKKFKVTLPVYQAEPGFYHLRYKHENDNKSTYIFYFCVVPFPQERLKGIETSYDLKVTKNKSSISLQYESDEIVIGEGEIEEEVPISQSDQMVEIKPDVISKLSIETSAWGEGPLPVDLVAGGVHIPVQINDKQTRSTPIQTNRVWKLKRELQQSFRLVENRLKQGTFEAYPHDSFKEKLMMEHDWIEQDMRCATIEYGRLQKVELSLPEKVEEAYSDFLNELRDSDLLHR</sequence>
<dbReference type="EMBL" id="JACEFG010000003">
    <property type="protein sequence ID" value="MBA2176143.1"/>
    <property type="molecule type" value="Genomic_DNA"/>
</dbReference>
<keyword evidence="2" id="KW-1185">Reference proteome</keyword>